<comment type="caution">
    <text evidence="2">The sequence shown here is derived from an EMBL/GenBank/DDBJ whole genome shotgun (WGS) entry which is preliminary data.</text>
</comment>
<name>A0A921IT65_9ACTN</name>
<gene>
    <name evidence="2" type="ORF">K8U80_09370</name>
</gene>
<organism evidence="2 3">
    <name type="scientific">Collinsella ihumii</name>
    <dbReference type="NCBI Taxonomy" id="1720204"/>
    <lineage>
        <taxon>Bacteria</taxon>
        <taxon>Bacillati</taxon>
        <taxon>Actinomycetota</taxon>
        <taxon>Coriobacteriia</taxon>
        <taxon>Coriobacteriales</taxon>
        <taxon>Coriobacteriaceae</taxon>
        <taxon>Collinsella</taxon>
    </lineage>
</organism>
<reference evidence="2" key="2">
    <citation type="submission" date="2021-09" db="EMBL/GenBank/DDBJ databases">
        <authorList>
            <person name="Gilroy R."/>
        </authorList>
    </citation>
    <scope>NUCLEOTIDE SEQUENCE</scope>
    <source>
        <strain evidence="2">ChiGjej2B2-7701</strain>
    </source>
</reference>
<dbReference type="AlphaFoldDB" id="A0A921IT65"/>
<sequence>MKGLELSRRYFEAFGPSLFAGLPADVRAQAAVGLVGPGSECLGFDDELSRDHDFGPGFCIWLPAAVFDVWGPELQRRYDALPRTFLGFTRPQAAPLSGKRVGVFETGSFLRAFTGLDRPPATSREWLAIPEQFLAVVSGGEVFVDEGGGISAARRVYEGFYPEPVVRQKVAANLATMAQAGQYNLPRCLSRGDAVAAGAARAEFACALMAVLHLLSRVYMPFYKWSFRSLVERTAAGRAYAARIEALVAAPVRTVRAGEVECLCAGVLGAVRALGWTGCANDFLLDAALDIHGRIEDEYLRACPLGAGAYA</sequence>
<evidence type="ECO:0000259" key="1">
    <source>
        <dbReference type="Pfam" id="PF13228"/>
    </source>
</evidence>
<accession>A0A921IT65</accession>
<reference evidence="2" key="1">
    <citation type="journal article" date="2021" name="PeerJ">
        <title>Extensive microbial diversity within the chicken gut microbiome revealed by metagenomics and culture.</title>
        <authorList>
            <person name="Gilroy R."/>
            <person name="Ravi A."/>
            <person name="Getino M."/>
            <person name="Pursley I."/>
            <person name="Horton D.L."/>
            <person name="Alikhan N.F."/>
            <person name="Baker D."/>
            <person name="Gharbi K."/>
            <person name="Hall N."/>
            <person name="Watson M."/>
            <person name="Adriaenssens E.M."/>
            <person name="Foster-Nyarko E."/>
            <person name="Jarju S."/>
            <person name="Secka A."/>
            <person name="Antonio M."/>
            <person name="Oren A."/>
            <person name="Chaudhuri R.R."/>
            <person name="La Ragione R."/>
            <person name="Hildebrand F."/>
            <person name="Pallen M.J."/>
        </authorList>
    </citation>
    <scope>NUCLEOTIDE SEQUENCE</scope>
    <source>
        <strain evidence="2">ChiGjej2B2-7701</strain>
    </source>
</reference>
<feature type="domain" description="DUF4037" evidence="1">
    <location>
        <begin position="126"/>
        <end position="225"/>
    </location>
</feature>
<evidence type="ECO:0000313" key="2">
    <source>
        <dbReference type="EMBL" id="HJG31582.1"/>
    </source>
</evidence>
<dbReference type="EMBL" id="DYVF01000055">
    <property type="protein sequence ID" value="HJG31582.1"/>
    <property type="molecule type" value="Genomic_DNA"/>
</dbReference>
<dbReference type="Proteomes" id="UP000746751">
    <property type="component" value="Unassembled WGS sequence"/>
</dbReference>
<evidence type="ECO:0000313" key="3">
    <source>
        <dbReference type="Proteomes" id="UP000746751"/>
    </source>
</evidence>
<dbReference type="InterPro" id="IPR025117">
    <property type="entry name" value="DUF4037"/>
</dbReference>
<proteinExistence type="predicted"/>
<dbReference type="Pfam" id="PF13228">
    <property type="entry name" value="DUF4037"/>
    <property type="match status" value="1"/>
</dbReference>
<protein>
    <submittedName>
        <fullName evidence="2">DUF4037 domain-containing protein</fullName>
    </submittedName>
</protein>